<reference evidence="1" key="1">
    <citation type="submission" date="2020-10" db="EMBL/GenBank/DDBJ databases">
        <authorList>
            <person name="Gilroy R."/>
        </authorList>
    </citation>
    <scope>NUCLEOTIDE SEQUENCE</scope>
    <source>
        <strain evidence="1">11167</strain>
    </source>
</reference>
<evidence type="ECO:0000313" key="2">
    <source>
        <dbReference type="Proteomes" id="UP000823633"/>
    </source>
</evidence>
<dbReference type="Pfam" id="PF19842">
    <property type="entry name" value="YqeC"/>
    <property type="match status" value="1"/>
</dbReference>
<sequence length="231" mass="25017">MESLIAHLAELLLPQGRGVISITGAGGKTSALKALGRHFRSLSKSVLLTTTTKIQSPKTFDYDMDWAFTDEVEALGHEVAPGEGVFYAQRALMDPKKLVSPRPEVLSILIPRFDVVIIEADGARHLPLKYHSQRDPVIVSETDATLAVMGASAYGRRVDDSVFGFESEALVDTAFLNFLIRDGEGALKGAMGRTVLFINQADEVALPLEGILAPVPLILGSLREDRIYGSL</sequence>
<dbReference type="AlphaFoldDB" id="A0A9D9EAH6"/>
<dbReference type="InterPro" id="IPR017587">
    <property type="entry name" value="YqeC"/>
</dbReference>
<evidence type="ECO:0000313" key="1">
    <source>
        <dbReference type="EMBL" id="MBO8444028.1"/>
    </source>
</evidence>
<dbReference type="Proteomes" id="UP000823633">
    <property type="component" value="Unassembled WGS sequence"/>
</dbReference>
<dbReference type="NCBIfam" id="TIGR03172">
    <property type="entry name" value="selenium cofactor biosynthesis protein YqeC"/>
    <property type="match status" value="1"/>
</dbReference>
<name>A0A9D9EAH6_9SPIR</name>
<proteinExistence type="predicted"/>
<gene>
    <name evidence="1" type="primary">yqeC</name>
    <name evidence="1" type="ORF">IAC42_09800</name>
</gene>
<dbReference type="EMBL" id="JADIMU010000067">
    <property type="protein sequence ID" value="MBO8444028.1"/>
    <property type="molecule type" value="Genomic_DNA"/>
</dbReference>
<reference evidence="1" key="2">
    <citation type="journal article" date="2021" name="PeerJ">
        <title>Extensive microbial diversity within the chicken gut microbiome revealed by metagenomics and culture.</title>
        <authorList>
            <person name="Gilroy R."/>
            <person name="Ravi A."/>
            <person name="Getino M."/>
            <person name="Pursley I."/>
            <person name="Horton D.L."/>
            <person name="Alikhan N.F."/>
            <person name="Baker D."/>
            <person name="Gharbi K."/>
            <person name="Hall N."/>
            <person name="Watson M."/>
            <person name="Adriaenssens E.M."/>
            <person name="Foster-Nyarko E."/>
            <person name="Jarju S."/>
            <person name="Secka A."/>
            <person name="Antonio M."/>
            <person name="Oren A."/>
            <person name="Chaudhuri R.R."/>
            <person name="La Ragione R."/>
            <person name="Hildebrand F."/>
            <person name="Pallen M.J."/>
        </authorList>
    </citation>
    <scope>NUCLEOTIDE SEQUENCE</scope>
    <source>
        <strain evidence="1">11167</strain>
    </source>
</reference>
<accession>A0A9D9EAH6</accession>
<protein>
    <submittedName>
        <fullName evidence="1">Selenium-dependent hydroxylase accessory protein YqeC</fullName>
    </submittedName>
</protein>
<organism evidence="1 2">
    <name type="scientific">Candidatus Aphodenecus pullistercoris</name>
    <dbReference type="NCBI Taxonomy" id="2840669"/>
    <lineage>
        <taxon>Bacteria</taxon>
        <taxon>Pseudomonadati</taxon>
        <taxon>Spirochaetota</taxon>
        <taxon>Spirochaetia</taxon>
        <taxon>Spirochaetales</taxon>
        <taxon>Candidatus Aphodenecus</taxon>
    </lineage>
</organism>
<comment type="caution">
    <text evidence="1">The sequence shown here is derived from an EMBL/GenBank/DDBJ whole genome shotgun (WGS) entry which is preliminary data.</text>
</comment>